<feature type="compositionally biased region" description="Basic and acidic residues" evidence="1">
    <location>
        <begin position="1"/>
        <end position="12"/>
    </location>
</feature>
<dbReference type="AlphaFoldDB" id="A0AAD6ZSU1"/>
<dbReference type="EMBL" id="JARIHO010000031">
    <property type="protein sequence ID" value="KAJ7336208.1"/>
    <property type="molecule type" value="Genomic_DNA"/>
</dbReference>
<keyword evidence="3" id="KW-1185">Reference proteome</keyword>
<evidence type="ECO:0000313" key="2">
    <source>
        <dbReference type="EMBL" id="KAJ7336208.1"/>
    </source>
</evidence>
<evidence type="ECO:0000313" key="3">
    <source>
        <dbReference type="Proteomes" id="UP001218218"/>
    </source>
</evidence>
<proteinExistence type="predicted"/>
<dbReference type="Proteomes" id="UP001218218">
    <property type="component" value="Unassembled WGS sequence"/>
</dbReference>
<reference evidence="2" key="1">
    <citation type="submission" date="2023-03" db="EMBL/GenBank/DDBJ databases">
        <title>Massive genome expansion in bonnet fungi (Mycena s.s.) driven by repeated elements and novel gene families across ecological guilds.</title>
        <authorList>
            <consortium name="Lawrence Berkeley National Laboratory"/>
            <person name="Harder C.B."/>
            <person name="Miyauchi S."/>
            <person name="Viragh M."/>
            <person name="Kuo A."/>
            <person name="Thoen E."/>
            <person name="Andreopoulos B."/>
            <person name="Lu D."/>
            <person name="Skrede I."/>
            <person name="Drula E."/>
            <person name="Henrissat B."/>
            <person name="Morin E."/>
            <person name="Kohler A."/>
            <person name="Barry K."/>
            <person name="LaButti K."/>
            <person name="Morin E."/>
            <person name="Salamov A."/>
            <person name="Lipzen A."/>
            <person name="Mereny Z."/>
            <person name="Hegedus B."/>
            <person name="Baldrian P."/>
            <person name="Stursova M."/>
            <person name="Weitz H."/>
            <person name="Taylor A."/>
            <person name="Grigoriev I.V."/>
            <person name="Nagy L.G."/>
            <person name="Martin F."/>
            <person name="Kauserud H."/>
        </authorList>
    </citation>
    <scope>NUCLEOTIDE SEQUENCE</scope>
    <source>
        <strain evidence="2">CBHHK002</strain>
    </source>
</reference>
<name>A0AAD6ZSU1_9AGAR</name>
<gene>
    <name evidence="2" type="ORF">DFH08DRAFT_965103</name>
</gene>
<accession>A0AAD6ZSU1</accession>
<protein>
    <submittedName>
        <fullName evidence="2">Uncharacterized protein</fullName>
    </submittedName>
</protein>
<feature type="region of interest" description="Disordered" evidence="1">
    <location>
        <begin position="1"/>
        <end position="24"/>
    </location>
</feature>
<evidence type="ECO:0000256" key="1">
    <source>
        <dbReference type="SAM" id="MobiDB-lite"/>
    </source>
</evidence>
<sequence>MFSRSNHHDQKVPAHGRAPPTLLAPHRPAGDYLQQLDPLSAHYFRLESLLDSALATLTLIRDYAPTTDLPTLTDHMTEVLRALCRLDPLPAPCPATPTTTPMVTPSPSPPPPSKTATYAEAVAAPDPVATPTADADETTPTNPSPHSERVKTHTPTPDLVFRLNSPSYTLPPITSRPHPAQLFFDISGSPILGDLSLTSIRWTSKGNLTLAFHHGQNFTAEEAMNKVPAIWDFVRPLLKLPKHCACPRVDRGEPWHNVVIHGVPTAGDAHRKDSIGSPEEWLQENRIHGTVVGVSVMGGDVGHLTRGATPLRVSLSSKNDADLLVRNGALIYGAWCRVSRYIAKKHQSPHASPHP</sequence>
<organism evidence="2 3">
    <name type="scientific">Mycena albidolilacea</name>
    <dbReference type="NCBI Taxonomy" id="1033008"/>
    <lineage>
        <taxon>Eukaryota</taxon>
        <taxon>Fungi</taxon>
        <taxon>Dikarya</taxon>
        <taxon>Basidiomycota</taxon>
        <taxon>Agaricomycotina</taxon>
        <taxon>Agaricomycetes</taxon>
        <taxon>Agaricomycetidae</taxon>
        <taxon>Agaricales</taxon>
        <taxon>Marasmiineae</taxon>
        <taxon>Mycenaceae</taxon>
        <taxon>Mycena</taxon>
    </lineage>
</organism>
<feature type="region of interest" description="Disordered" evidence="1">
    <location>
        <begin position="128"/>
        <end position="158"/>
    </location>
</feature>
<comment type="caution">
    <text evidence="2">The sequence shown here is derived from an EMBL/GenBank/DDBJ whole genome shotgun (WGS) entry which is preliminary data.</text>
</comment>
<feature type="compositionally biased region" description="Low complexity" evidence="1">
    <location>
        <begin position="128"/>
        <end position="141"/>
    </location>
</feature>